<feature type="domain" description="Nitroreductase" evidence="3">
    <location>
        <begin position="11"/>
        <end position="152"/>
    </location>
</feature>
<evidence type="ECO:0000313" key="5">
    <source>
        <dbReference type="Proteomes" id="UP000542674"/>
    </source>
</evidence>
<evidence type="ECO:0000259" key="3">
    <source>
        <dbReference type="Pfam" id="PF00881"/>
    </source>
</evidence>
<protein>
    <submittedName>
        <fullName evidence="4">Nitroreductase</fullName>
    </submittedName>
</protein>
<keyword evidence="2" id="KW-0560">Oxidoreductase</keyword>
<comment type="caution">
    <text evidence="4">The sequence shown here is derived from an EMBL/GenBank/DDBJ whole genome shotgun (WGS) entry which is preliminary data.</text>
</comment>
<name>A0A7W7T9D8_9PSEU</name>
<dbReference type="Proteomes" id="UP000542674">
    <property type="component" value="Unassembled WGS sequence"/>
</dbReference>
<dbReference type="EMBL" id="JACHJS010000001">
    <property type="protein sequence ID" value="MBB4968998.1"/>
    <property type="molecule type" value="Genomic_DNA"/>
</dbReference>
<dbReference type="GO" id="GO:0016491">
    <property type="term" value="F:oxidoreductase activity"/>
    <property type="evidence" value="ECO:0007669"/>
    <property type="project" value="UniProtKB-KW"/>
</dbReference>
<accession>A0A7W7T9D8</accession>
<dbReference type="InterPro" id="IPR029479">
    <property type="entry name" value="Nitroreductase"/>
</dbReference>
<proteinExistence type="inferred from homology"/>
<gene>
    <name evidence="4" type="ORF">F4559_006357</name>
</gene>
<dbReference type="InterPro" id="IPR000415">
    <property type="entry name" value="Nitroreductase-like"/>
</dbReference>
<dbReference type="Gene3D" id="3.40.109.10">
    <property type="entry name" value="NADH Oxidase"/>
    <property type="match status" value="1"/>
</dbReference>
<evidence type="ECO:0000256" key="1">
    <source>
        <dbReference type="ARBA" id="ARBA00007118"/>
    </source>
</evidence>
<dbReference type="PANTHER" id="PTHR43673:SF10">
    <property type="entry name" value="NADH DEHYDROGENASE_NAD(P)H NITROREDUCTASE XCC3605-RELATED"/>
    <property type="match status" value="1"/>
</dbReference>
<comment type="similarity">
    <text evidence="1">Belongs to the nitroreductase family.</text>
</comment>
<sequence>MAVRDLMHPLISGRTSPRTFADAPVDVESMRVLFEAARWAPSHGNSQPARFLLGYSGDAVHERLLAVLRPKNRAWASAAPVLFAGLVMTVNEKGPLPNAEYGLGLAVENLALQAVDLGLVTHQMGGFDADALVAAFGLPPEVRPVVVVAVGRPGAPEGRERVRLPLSGTVFGEWGTPAF</sequence>
<reference evidence="4 5" key="1">
    <citation type="submission" date="2020-08" db="EMBL/GenBank/DDBJ databases">
        <title>Sequencing the genomes of 1000 actinobacteria strains.</title>
        <authorList>
            <person name="Klenk H.-P."/>
        </authorList>
    </citation>
    <scope>NUCLEOTIDE SEQUENCE [LARGE SCALE GENOMIC DNA]</scope>
    <source>
        <strain evidence="4 5">DSM 45084</strain>
    </source>
</reference>
<dbReference type="Pfam" id="PF00881">
    <property type="entry name" value="Nitroreductase"/>
    <property type="match status" value="1"/>
</dbReference>
<dbReference type="PANTHER" id="PTHR43673">
    <property type="entry name" value="NAD(P)H NITROREDUCTASE YDGI-RELATED"/>
    <property type="match status" value="1"/>
</dbReference>
<dbReference type="AlphaFoldDB" id="A0A7W7T9D8"/>
<organism evidence="4 5">
    <name type="scientific">Saccharothrix violaceirubra</name>
    <dbReference type="NCBI Taxonomy" id="413306"/>
    <lineage>
        <taxon>Bacteria</taxon>
        <taxon>Bacillati</taxon>
        <taxon>Actinomycetota</taxon>
        <taxon>Actinomycetes</taxon>
        <taxon>Pseudonocardiales</taxon>
        <taxon>Pseudonocardiaceae</taxon>
        <taxon>Saccharothrix</taxon>
    </lineage>
</organism>
<dbReference type="SUPFAM" id="SSF55469">
    <property type="entry name" value="FMN-dependent nitroreductase-like"/>
    <property type="match status" value="1"/>
</dbReference>
<evidence type="ECO:0000313" key="4">
    <source>
        <dbReference type="EMBL" id="MBB4968998.1"/>
    </source>
</evidence>
<keyword evidence="5" id="KW-1185">Reference proteome</keyword>
<evidence type="ECO:0000256" key="2">
    <source>
        <dbReference type="ARBA" id="ARBA00023002"/>
    </source>
</evidence>